<dbReference type="AlphaFoldDB" id="A0A6J4IC28"/>
<dbReference type="InterPro" id="IPR036938">
    <property type="entry name" value="PAP2/HPO_sf"/>
</dbReference>
<evidence type="ECO:0000313" key="3">
    <source>
        <dbReference type="EMBL" id="CAA9246959.1"/>
    </source>
</evidence>
<keyword evidence="1" id="KW-1133">Transmembrane helix</keyword>
<evidence type="ECO:0000259" key="2">
    <source>
        <dbReference type="SMART" id="SM00014"/>
    </source>
</evidence>
<dbReference type="SUPFAM" id="SSF48317">
    <property type="entry name" value="Acid phosphatase/Vanadium-dependent haloperoxidase"/>
    <property type="match status" value="1"/>
</dbReference>
<accession>A0A6J4IC28</accession>
<feature type="domain" description="Phosphatidic acid phosphatase type 2/haloperoxidase" evidence="2">
    <location>
        <begin position="117"/>
        <end position="216"/>
    </location>
</feature>
<dbReference type="EMBL" id="CADCTJ010000524">
    <property type="protein sequence ID" value="CAA9246959.1"/>
    <property type="molecule type" value="Genomic_DNA"/>
</dbReference>
<gene>
    <name evidence="3" type="ORF">AVDCRST_MAG95-1691</name>
</gene>
<protein>
    <recommendedName>
        <fullName evidence="2">Phosphatidic acid phosphatase type 2/haloperoxidase domain-containing protein</fullName>
    </recommendedName>
</protein>
<feature type="transmembrane region" description="Helical" evidence="1">
    <location>
        <begin position="43"/>
        <end position="60"/>
    </location>
</feature>
<feature type="transmembrane region" description="Helical" evidence="1">
    <location>
        <begin position="198"/>
        <end position="219"/>
    </location>
</feature>
<sequence>MKIIFCLFLAFSQPVILVAQQVTVDTVQVQNADPIHKPQVKLVPGYILPATLFGMGVYTMQRNSIYSRFDASRDAREAFPNFSTTIDDYFFFIPIAGLYGFNALSSQNRHHIGHQTALFFTAGAIATSIMVPLKHITDVARPNGKPHAFPSGHTTYAFVIAGVFDREFREKSRWISVGGYTVAAATGVMRVLNNEHWMSDVLAGAGVGLLSVHTVYYFHERYFKHSKNMTLFPVMQNGATGLGFNMVF</sequence>
<keyword evidence="1" id="KW-0812">Transmembrane</keyword>
<dbReference type="SMART" id="SM00014">
    <property type="entry name" value="acidPPc"/>
    <property type="match status" value="1"/>
</dbReference>
<proteinExistence type="predicted"/>
<evidence type="ECO:0000256" key="1">
    <source>
        <dbReference type="SAM" id="Phobius"/>
    </source>
</evidence>
<organism evidence="3">
    <name type="scientific">uncultured Adhaeribacter sp</name>
    <dbReference type="NCBI Taxonomy" id="448109"/>
    <lineage>
        <taxon>Bacteria</taxon>
        <taxon>Pseudomonadati</taxon>
        <taxon>Bacteroidota</taxon>
        <taxon>Cytophagia</taxon>
        <taxon>Cytophagales</taxon>
        <taxon>Hymenobacteraceae</taxon>
        <taxon>Adhaeribacter</taxon>
        <taxon>environmental samples</taxon>
    </lineage>
</organism>
<dbReference type="Gene3D" id="1.20.144.10">
    <property type="entry name" value="Phosphatidic acid phosphatase type 2/haloperoxidase"/>
    <property type="match status" value="1"/>
</dbReference>
<dbReference type="Pfam" id="PF01569">
    <property type="entry name" value="PAP2"/>
    <property type="match status" value="1"/>
</dbReference>
<feature type="transmembrane region" description="Helical" evidence="1">
    <location>
        <begin position="174"/>
        <end position="192"/>
    </location>
</feature>
<dbReference type="InterPro" id="IPR000326">
    <property type="entry name" value="PAP2/HPO"/>
</dbReference>
<reference evidence="3" key="1">
    <citation type="submission" date="2020-02" db="EMBL/GenBank/DDBJ databases">
        <authorList>
            <person name="Meier V. D."/>
        </authorList>
    </citation>
    <scope>NUCLEOTIDE SEQUENCE</scope>
    <source>
        <strain evidence="3">AVDCRST_MAG95</strain>
    </source>
</reference>
<keyword evidence="1" id="KW-0472">Membrane</keyword>
<name>A0A6J4IC28_9BACT</name>